<sequence length="326" mass="37461">MLDRSPSLEYLLIVDPSIRPGQVDDNTHRRVSLHHLRQLYLSDVLMQDPVGILRLLSSIDVPNDCDLRIKSSQNYYHHDPRISLLPLPDRLNVLQHISRVQVELAALNYNTEDDHCRHGCVAVHSGTLFVTVRCGVEDLEFPSWAIPDGSDARLVLIIRTRLWPEVSLLREILQQWPQLRTLDIVDESHNTAAIVSALQDYKPHYAAARLGLCHELQRIEWYTTGHDVDRIWEMVGRRMRSGSPLQEVKVRIDADPDESDIWVEDTSVHKLTAGRRAGSFETRRLPYTEWGRSGKDIIRMHCEAVVPRLPEGNALDGDWVWDNKFA</sequence>
<evidence type="ECO:0008006" key="3">
    <source>
        <dbReference type="Google" id="ProtNLM"/>
    </source>
</evidence>
<gene>
    <name evidence="1" type="ORF">BD626DRAFT_513850</name>
</gene>
<name>A0A550BYU4_9AGAR</name>
<reference evidence="1 2" key="1">
    <citation type="journal article" date="2019" name="New Phytol.">
        <title>Comparative genomics reveals unique wood-decay strategies and fruiting body development in the Schizophyllaceae.</title>
        <authorList>
            <person name="Almasi E."/>
            <person name="Sahu N."/>
            <person name="Krizsan K."/>
            <person name="Balint B."/>
            <person name="Kovacs G.M."/>
            <person name="Kiss B."/>
            <person name="Cseklye J."/>
            <person name="Drula E."/>
            <person name="Henrissat B."/>
            <person name="Nagy I."/>
            <person name="Chovatia M."/>
            <person name="Adam C."/>
            <person name="LaButti K."/>
            <person name="Lipzen A."/>
            <person name="Riley R."/>
            <person name="Grigoriev I.V."/>
            <person name="Nagy L.G."/>
        </authorList>
    </citation>
    <scope>NUCLEOTIDE SEQUENCE [LARGE SCALE GENOMIC DNA]</scope>
    <source>
        <strain evidence="1 2">NL-1724</strain>
    </source>
</reference>
<organism evidence="1 2">
    <name type="scientific">Schizophyllum amplum</name>
    <dbReference type="NCBI Taxonomy" id="97359"/>
    <lineage>
        <taxon>Eukaryota</taxon>
        <taxon>Fungi</taxon>
        <taxon>Dikarya</taxon>
        <taxon>Basidiomycota</taxon>
        <taxon>Agaricomycotina</taxon>
        <taxon>Agaricomycetes</taxon>
        <taxon>Agaricomycetidae</taxon>
        <taxon>Agaricales</taxon>
        <taxon>Schizophyllaceae</taxon>
        <taxon>Schizophyllum</taxon>
    </lineage>
</organism>
<evidence type="ECO:0000313" key="2">
    <source>
        <dbReference type="Proteomes" id="UP000320762"/>
    </source>
</evidence>
<proteinExistence type="predicted"/>
<dbReference type="Proteomes" id="UP000320762">
    <property type="component" value="Unassembled WGS sequence"/>
</dbReference>
<accession>A0A550BYU4</accession>
<keyword evidence="2" id="KW-1185">Reference proteome</keyword>
<dbReference type="STRING" id="97359.A0A550BYU4"/>
<evidence type="ECO:0000313" key="1">
    <source>
        <dbReference type="EMBL" id="TRM57725.1"/>
    </source>
</evidence>
<dbReference type="EMBL" id="VDMD01000043">
    <property type="protein sequence ID" value="TRM57725.1"/>
    <property type="molecule type" value="Genomic_DNA"/>
</dbReference>
<dbReference type="AlphaFoldDB" id="A0A550BYU4"/>
<comment type="caution">
    <text evidence="1">The sequence shown here is derived from an EMBL/GenBank/DDBJ whole genome shotgun (WGS) entry which is preliminary data.</text>
</comment>
<protein>
    <recommendedName>
        <fullName evidence="3">F-box domain-containing protein</fullName>
    </recommendedName>
</protein>